<evidence type="ECO:0000256" key="1">
    <source>
        <dbReference type="SAM" id="MobiDB-lite"/>
    </source>
</evidence>
<feature type="compositionally biased region" description="Acidic residues" evidence="1">
    <location>
        <begin position="145"/>
        <end position="158"/>
    </location>
</feature>
<evidence type="ECO:0000313" key="2">
    <source>
        <dbReference type="EMBL" id="RRT38047.1"/>
    </source>
</evidence>
<evidence type="ECO:0000313" key="3">
    <source>
        <dbReference type="Proteomes" id="UP000287651"/>
    </source>
</evidence>
<accession>A0A426XEY8</accession>
<sequence length="200" mass="21740">MGCRSALLAVHYDIAGPIVAKQRKNERKQSNGYSVSIYCVSAGSSGTLEHSRALRSQERLQGRRPLVPIKDAKVVATVSALAGRSMLISLVLSVVEADVAIVDGLESTIKSARDRKRWKLAVKRPKAEVRELDHHVVGTTIGGAGEDEVGGDEDEDTQEKEKKSGDHYVSSVELVDAHPPEVRLEAPQLVVRGCVRTMSY</sequence>
<organism evidence="2 3">
    <name type="scientific">Ensete ventricosum</name>
    <name type="common">Abyssinian banana</name>
    <name type="synonym">Musa ensete</name>
    <dbReference type="NCBI Taxonomy" id="4639"/>
    <lineage>
        <taxon>Eukaryota</taxon>
        <taxon>Viridiplantae</taxon>
        <taxon>Streptophyta</taxon>
        <taxon>Embryophyta</taxon>
        <taxon>Tracheophyta</taxon>
        <taxon>Spermatophyta</taxon>
        <taxon>Magnoliopsida</taxon>
        <taxon>Liliopsida</taxon>
        <taxon>Zingiberales</taxon>
        <taxon>Musaceae</taxon>
        <taxon>Ensete</taxon>
    </lineage>
</organism>
<dbReference type="AlphaFoldDB" id="A0A426XEY8"/>
<protein>
    <submittedName>
        <fullName evidence="2">Uncharacterized protein</fullName>
    </submittedName>
</protein>
<name>A0A426XEY8_ENSVE</name>
<reference evidence="2 3" key="1">
    <citation type="journal article" date="2014" name="Agronomy (Basel)">
        <title>A Draft Genome Sequence for Ensete ventricosum, the Drought-Tolerant Tree Against Hunger.</title>
        <authorList>
            <person name="Harrison J."/>
            <person name="Moore K.A."/>
            <person name="Paszkiewicz K."/>
            <person name="Jones T."/>
            <person name="Grant M."/>
            <person name="Ambacheew D."/>
            <person name="Muzemil S."/>
            <person name="Studholme D.J."/>
        </authorList>
    </citation>
    <scope>NUCLEOTIDE SEQUENCE [LARGE SCALE GENOMIC DNA]</scope>
</reference>
<dbReference type="EMBL" id="AMZH03021606">
    <property type="protein sequence ID" value="RRT38047.1"/>
    <property type="molecule type" value="Genomic_DNA"/>
</dbReference>
<comment type="caution">
    <text evidence="2">The sequence shown here is derived from an EMBL/GenBank/DDBJ whole genome shotgun (WGS) entry which is preliminary data.</text>
</comment>
<proteinExistence type="predicted"/>
<gene>
    <name evidence="2" type="ORF">B296_00051968</name>
</gene>
<feature type="region of interest" description="Disordered" evidence="1">
    <location>
        <begin position="140"/>
        <end position="168"/>
    </location>
</feature>
<dbReference type="Proteomes" id="UP000287651">
    <property type="component" value="Unassembled WGS sequence"/>
</dbReference>